<feature type="transmembrane region" description="Helical" evidence="6">
    <location>
        <begin position="130"/>
        <end position="152"/>
    </location>
</feature>
<dbReference type="InterPro" id="IPR042099">
    <property type="entry name" value="ANL_N_sf"/>
</dbReference>
<comment type="similarity">
    <text evidence="1 5">Belongs to the ATP-dependent AMP-binding enzyme family.</text>
</comment>
<dbReference type="InterPro" id="IPR020845">
    <property type="entry name" value="AMP-binding_CS"/>
</dbReference>
<proteinExistence type="inferred from homology"/>
<name>A0A7R9PWX8_9ACAR</name>
<dbReference type="Proteomes" id="UP000759131">
    <property type="component" value="Unassembled WGS sequence"/>
</dbReference>
<keyword evidence="3 5" id="KW-0547">Nucleotide-binding</keyword>
<dbReference type="Gene3D" id="3.30.300.30">
    <property type="match status" value="1"/>
</dbReference>
<dbReference type="GO" id="GO:0005524">
    <property type="term" value="F:ATP binding"/>
    <property type="evidence" value="ECO:0007669"/>
    <property type="project" value="UniProtKB-UniRule"/>
</dbReference>
<comment type="catalytic activity">
    <reaction evidence="5">
        <text>acetate + ATP + CoA = acetyl-CoA + AMP + diphosphate</text>
        <dbReference type="Rhea" id="RHEA:23176"/>
        <dbReference type="ChEBI" id="CHEBI:30089"/>
        <dbReference type="ChEBI" id="CHEBI:30616"/>
        <dbReference type="ChEBI" id="CHEBI:33019"/>
        <dbReference type="ChEBI" id="CHEBI:57287"/>
        <dbReference type="ChEBI" id="CHEBI:57288"/>
        <dbReference type="ChEBI" id="CHEBI:456215"/>
        <dbReference type="EC" id="6.2.1.1"/>
    </reaction>
</comment>
<dbReference type="PANTHER" id="PTHR24095:SF244">
    <property type="entry name" value="ACETYL-COENZYME A SYNTHETASE"/>
    <property type="match status" value="1"/>
</dbReference>
<dbReference type="InterPro" id="IPR025110">
    <property type="entry name" value="AMP-bd_C"/>
</dbReference>
<dbReference type="InterPro" id="IPR032387">
    <property type="entry name" value="ACAS_N"/>
</dbReference>
<evidence type="ECO:0000256" key="6">
    <source>
        <dbReference type="SAM" id="Phobius"/>
    </source>
</evidence>
<dbReference type="PANTHER" id="PTHR24095">
    <property type="entry name" value="ACETYL-COENZYME A SYNTHETASE"/>
    <property type="match status" value="1"/>
</dbReference>
<feature type="domain" description="AMP-dependent synthetase/ligase" evidence="7">
    <location>
        <begin position="85"/>
        <end position="483"/>
    </location>
</feature>
<evidence type="ECO:0000256" key="5">
    <source>
        <dbReference type="RuleBase" id="RU361147"/>
    </source>
</evidence>
<dbReference type="Gene3D" id="3.40.50.12780">
    <property type="entry name" value="N-terminal domain of ligase-like"/>
    <property type="match status" value="1"/>
</dbReference>
<feature type="domain" description="Acetyl-coenzyme A synthetase N-terminal" evidence="9">
    <location>
        <begin position="13"/>
        <end position="74"/>
    </location>
</feature>
<dbReference type="EMBL" id="OC856477">
    <property type="protein sequence ID" value="CAD7623814.1"/>
    <property type="molecule type" value="Genomic_DNA"/>
</dbReference>
<dbReference type="EC" id="6.2.1.1" evidence="5"/>
<evidence type="ECO:0000259" key="8">
    <source>
        <dbReference type="Pfam" id="PF13193"/>
    </source>
</evidence>
<evidence type="ECO:0000259" key="9">
    <source>
        <dbReference type="Pfam" id="PF16177"/>
    </source>
</evidence>
<evidence type="ECO:0000256" key="2">
    <source>
        <dbReference type="ARBA" id="ARBA00022598"/>
    </source>
</evidence>
<reference evidence="10" key="1">
    <citation type="submission" date="2020-11" db="EMBL/GenBank/DDBJ databases">
        <authorList>
            <person name="Tran Van P."/>
        </authorList>
    </citation>
    <scope>NUCLEOTIDE SEQUENCE</scope>
</reference>
<dbReference type="NCBIfam" id="TIGR02188">
    <property type="entry name" value="Ac_CoA_lig_AcsA"/>
    <property type="match status" value="1"/>
</dbReference>
<dbReference type="Pfam" id="PF16177">
    <property type="entry name" value="ACAS_N"/>
    <property type="match status" value="1"/>
</dbReference>
<dbReference type="SUPFAM" id="SSF56801">
    <property type="entry name" value="Acetyl-CoA synthetase-like"/>
    <property type="match status" value="1"/>
</dbReference>
<dbReference type="EMBL" id="CAJPIZ010001902">
    <property type="protein sequence ID" value="CAG2104244.1"/>
    <property type="molecule type" value="Genomic_DNA"/>
</dbReference>
<dbReference type="PROSITE" id="PS00455">
    <property type="entry name" value="AMP_BINDING"/>
    <property type="match status" value="1"/>
</dbReference>
<dbReference type="InterPro" id="IPR000873">
    <property type="entry name" value="AMP-dep_synth/lig_dom"/>
</dbReference>
<dbReference type="OrthoDB" id="1706066at2759"/>
<dbReference type="FunFam" id="3.40.50.12780:FF:000001">
    <property type="entry name" value="Acetyl-coenzyme A synthetase"/>
    <property type="match status" value="1"/>
</dbReference>
<feature type="domain" description="AMP-binding enzyme C-terminal" evidence="8">
    <location>
        <begin position="544"/>
        <end position="622"/>
    </location>
</feature>
<keyword evidence="6" id="KW-1133">Transmembrane helix</keyword>
<evidence type="ECO:0000313" key="10">
    <source>
        <dbReference type="EMBL" id="CAD7623814.1"/>
    </source>
</evidence>
<keyword evidence="2 5" id="KW-0436">Ligase</keyword>
<keyword evidence="6" id="KW-0472">Membrane</keyword>
<dbReference type="InterPro" id="IPR011904">
    <property type="entry name" value="Ac_CoA_lig"/>
</dbReference>
<sequence>SRKRAHISSMGEYRQLYQKSVTNPEEFWTQIAKEFFWNRWPTDMEFVSYNFDVRKGPVAVKWLDGCQTNVCYNVLDRLIIDKGLGDRVAFHWQSNDDKCSKSVTYSDLLRDVCRFANVMKGLNVKRGDRVAIYMSVTVEVVVVMLACARIGAVHSFAGFSAEALADRIIDANCVLLVTTDGAYRANKFVPLKSIADSALDICKQLNHKVMACIVNPHLNLHRINISKGNTDNGDHNDNTSINWYQNMDILWTDAMNKVTDYCEPEWMDSEDPLFILYTSGSTGKPKGIVHTSAGYLLYTYISYKHAFNYRDGDVFMSTSDLGWLAGHTFSVYGPLANGGTVVMLEGTPYWPTPDRLWRLVDQLAVNMLYTTPTIIRQLMTYGEQRVRNYSRRSLKVLAVVGEPMNPDAWRWVWDVVGERRCSVVDTYGQTETGAMITGLAGCTPMKPGSAGLPLFGAVPAILDAEGRELDGPAVGQLVFKKPWPGIARTIAGNHGWFEMTYFNKFKGYYWTGDGARRDADGYYYMTGRTDDTLKVSGRLLSTVEIEAAVVGHRAVAEAAAVSAPHFIKGHCIHVFVVLCNGFVLTPDLVVEIKSRVRAKIGAPAEPEAIYAVSALPKTKTGKIMRRILTKAMSNDRLLGDTSAMADESVLSELFAITTGEILNVYPFND</sequence>
<feature type="non-terminal residue" evidence="10">
    <location>
        <position position="669"/>
    </location>
</feature>
<dbReference type="InterPro" id="IPR045851">
    <property type="entry name" value="AMP-bd_C_sf"/>
</dbReference>
<evidence type="ECO:0000313" key="11">
    <source>
        <dbReference type="Proteomes" id="UP000759131"/>
    </source>
</evidence>
<protein>
    <recommendedName>
        <fullName evidence="5">Acetyl-coenzyme A synthetase</fullName>
        <ecNumber evidence="5">6.2.1.1</ecNumber>
    </recommendedName>
</protein>
<keyword evidence="11" id="KW-1185">Reference proteome</keyword>
<keyword evidence="6" id="KW-0812">Transmembrane</keyword>
<gene>
    <name evidence="10" type="ORF">OSB1V03_LOCUS4264</name>
</gene>
<organism evidence="10">
    <name type="scientific">Medioppia subpectinata</name>
    <dbReference type="NCBI Taxonomy" id="1979941"/>
    <lineage>
        <taxon>Eukaryota</taxon>
        <taxon>Metazoa</taxon>
        <taxon>Ecdysozoa</taxon>
        <taxon>Arthropoda</taxon>
        <taxon>Chelicerata</taxon>
        <taxon>Arachnida</taxon>
        <taxon>Acari</taxon>
        <taxon>Acariformes</taxon>
        <taxon>Sarcoptiformes</taxon>
        <taxon>Oribatida</taxon>
        <taxon>Brachypylina</taxon>
        <taxon>Oppioidea</taxon>
        <taxon>Oppiidae</taxon>
        <taxon>Medioppia</taxon>
    </lineage>
</organism>
<dbReference type="Pfam" id="PF00501">
    <property type="entry name" value="AMP-binding"/>
    <property type="match status" value="1"/>
</dbReference>
<evidence type="ECO:0000256" key="4">
    <source>
        <dbReference type="ARBA" id="ARBA00022840"/>
    </source>
</evidence>
<evidence type="ECO:0000256" key="1">
    <source>
        <dbReference type="ARBA" id="ARBA00006432"/>
    </source>
</evidence>
<accession>A0A7R9PWX8</accession>
<evidence type="ECO:0000256" key="3">
    <source>
        <dbReference type="ARBA" id="ARBA00022741"/>
    </source>
</evidence>
<dbReference type="NCBIfam" id="NF001208">
    <property type="entry name" value="PRK00174.1"/>
    <property type="match status" value="1"/>
</dbReference>
<dbReference type="GO" id="GO:0003987">
    <property type="term" value="F:acetate-CoA ligase activity"/>
    <property type="evidence" value="ECO:0007669"/>
    <property type="project" value="UniProtKB-UniRule"/>
</dbReference>
<keyword evidence="4 5" id="KW-0067">ATP-binding</keyword>
<dbReference type="Pfam" id="PF13193">
    <property type="entry name" value="AMP-binding_C"/>
    <property type="match status" value="1"/>
</dbReference>
<dbReference type="AlphaFoldDB" id="A0A7R9PWX8"/>
<dbReference type="GO" id="GO:0016208">
    <property type="term" value="F:AMP binding"/>
    <property type="evidence" value="ECO:0007669"/>
    <property type="project" value="InterPro"/>
</dbReference>
<dbReference type="GO" id="GO:0019427">
    <property type="term" value="P:acetyl-CoA biosynthetic process from acetate"/>
    <property type="evidence" value="ECO:0007669"/>
    <property type="project" value="InterPro"/>
</dbReference>
<evidence type="ECO:0000259" key="7">
    <source>
        <dbReference type="Pfam" id="PF00501"/>
    </source>
</evidence>